<evidence type="ECO:0000313" key="10">
    <source>
        <dbReference type="EMBL" id="THU73783.1"/>
    </source>
</evidence>
<gene>
    <name evidence="10" type="ORF">C4D60_Mb04t26490</name>
</gene>
<evidence type="ECO:0000256" key="2">
    <source>
        <dbReference type="ARBA" id="ARBA00008997"/>
    </source>
</evidence>
<dbReference type="InterPro" id="IPR027786">
    <property type="entry name" value="Nse4/EID"/>
</dbReference>
<feature type="compositionally biased region" description="Basic and acidic residues" evidence="8">
    <location>
        <begin position="30"/>
        <end position="41"/>
    </location>
</feature>
<comment type="function">
    <text evidence="7">Component of the SMC5-SMC6 complex, that promotes sister chromatid alignment after DNA damage and facilitates double-stranded DNA breaks (DSBs) repair via homologous recombination between sister chromatids.</text>
</comment>
<evidence type="ECO:0000313" key="11">
    <source>
        <dbReference type="Proteomes" id="UP000317650"/>
    </source>
</evidence>
<keyword evidence="4 7" id="KW-0233">DNA recombination</keyword>
<dbReference type="GO" id="GO:0006310">
    <property type="term" value="P:DNA recombination"/>
    <property type="evidence" value="ECO:0007669"/>
    <property type="project" value="UniProtKB-UniRule"/>
</dbReference>
<keyword evidence="11" id="KW-1185">Reference proteome</keyword>
<dbReference type="PANTHER" id="PTHR16140:SF0">
    <property type="entry name" value="NON-STRUCTURAL MAINTENANCE OF CHROMOSOMES ELEMENT 4"/>
    <property type="match status" value="1"/>
</dbReference>
<comment type="similarity">
    <text evidence="2 7">Belongs to the NSE4 family.</text>
</comment>
<reference evidence="10 11" key="1">
    <citation type="journal article" date="2019" name="Nat. Plants">
        <title>Genome sequencing of Musa balbisiana reveals subgenome evolution and function divergence in polyploid bananas.</title>
        <authorList>
            <person name="Yao X."/>
        </authorList>
    </citation>
    <scope>NUCLEOTIDE SEQUENCE [LARGE SCALE GENOMIC DNA]</scope>
    <source>
        <strain evidence="11">cv. DH-PKW</strain>
        <tissue evidence="10">Leaves</tissue>
    </source>
</reference>
<dbReference type="GO" id="GO:0006281">
    <property type="term" value="P:DNA repair"/>
    <property type="evidence" value="ECO:0007669"/>
    <property type="project" value="UniProtKB-UniRule"/>
</dbReference>
<dbReference type="GO" id="GO:0005634">
    <property type="term" value="C:nucleus"/>
    <property type="evidence" value="ECO:0007669"/>
    <property type="project" value="UniProtKB-SubCell"/>
</dbReference>
<dbReference type="GO" id="GO:0030915">
    <property type="term" value="C:Smc5-Smc6 complex"/>
    <property type="evidence" value="ECO:0007669"/>
    <property type="project" value="UniProtKB-UniRule"/>
</dbReference>
<sequence length="323" mass="35861">MARAVKRKPETRGGTAAEVVGGEHGGSSDAGRRRQGTADRRSLRSRYIAVKNHISSKREDITSANSERFNSIITEVESLHEHVQRPREQVADAEALLDIANTLLTSVRSQTSNGVTPSDFVTALLRNFGQQQGEANIENIPVFNWDDIGHAAFHVFRTAPGCPTMIGPMYTELKQRKVVVQRKRTRATESSHPDELVDAGSEVKADTEKNMSTIFEILRRKRNVRLQNLVLNRGSFSETVENIFALSFLVKDGRAEITVDDSGHHLVSPRNAPTASAVASGEVSYSHFIFRFDFKDWKLMMDSVAAGEELMPHRTFATDDVVG</sequence>
<keyword evidence="3 7" id="KW-0227">DNA damage</keyword>
<dbReference type="Pfam" id="PF08743">
    <property type="entry name" value="Nse4_C"/>
    <property type="match status" value="1"/>
</dbReference>
<keyword evidence="5 7" id="KW-0234">DNA repair</keyword>
<feature type="domain" description="Non-structural maintenance of chromosome element 4 C-terminal" evidence="9">
    <location>
        <begin position="224"/>
        <end position="311"/>
    </location>
</feature>
<evidence type="ECO:0000256" key="8">
    <source>
        <dbReference type="SAM" id="MobiDB-lite"/>
    </source>
</evidence>
<dbReference type="Proteomes" id="UP000317650">
    <property type="component" value="Chromosome 4"/>
</dbReference>
<dbReference type="EMBL" id="PYDT01000001">
    <property type="protein sequence ID" value="THU73783.1"/>
    <property type="molecule type" value="Genomic_DNA"/>
</dbReference>
<evidence type="ECO:0000256" key="5">
    <source>
        <dbReference type="ARBA" id="ARBA00023204"/>
    </source>
</evidence>
<evidence type="ECO:0000256" key="6">
    <source>
        <dbReference type="ARBA" id="ARBA00023242"/>
    </source>
</evidence>
<dbReference type="PANTHER" id="PTHR16140">
    <property type="entry name" value="NON-STRUCTURAL MAINTENANCE OF CHROMOSOMES ELEMENT 4"/>
    <property type="match status" value="1"/>
</dbReference>
<dbReference type="InterPro" id="IPR014854">
    <property type="entry name" value="Nse4_C"/>
</dbReference>
<dbReference type="STRING" id="52838.A0A4S8KEX8"/>
<proteinExistence type="inferred from homology"/>
<evidence type="ECO:0000256" key="3">
    <source>
        <dbReference type="ARBA" id="ARBA00022763"/>
    </source>
</evidence>
<keyword evidence="6 7" id="KW-0539">Nucleus</keyword>
<dbReference type="AlphaFoldDB" id="A0A4S8KEX8"/>
<comment type="subunit">
    <text evidence="7">Component of the SMC5-SMC6 complex.</text>
</comment>
<evidence type="ECO:0000256" key="7">
    <source>
        <dbReference type="RuleBase" id="RU365071"/>
    </source>
</evidence>
<organism evidence="10 11">
    <name type="scientific">Musa balbisiana</name>
    <name type="common">Banana</name>
    <dbReference type="NCBI Taxonomy" id="52838"/>
    <lineage>
        <taxon>Eukaryota</taxon>
        <taxon>Viridiplantae</taxon>
        <taxon>Streptophyta</taxon>
        <taxon>Embryophyta</taxon>
        <taxon>Tracheophyta</taxon>
        <taxon>Spermatophyta</taxon>
        <taxon>Magnoliopsida</taxon>
        <taxon>Liliopsida</taxon>
        <taxon>Zingiberales</taxon>
        <taxon>Musaceae</taxon>
        <taxon>Musa</taxon>
    </lineage>
</organism>
<feature type="region of interest" description="Disordered" evidence="8">
    <location>
        <begin position="1"/>
        <end position="41"/>
    </location>
</feature>
<comment type="subcellular location">
    <subcellularLocation>
        <location evidence="1 7">Nucleus</location>
    </subcellularLocation>
</comment>
<evidence type="ECO:0000256" key="1">
    <source>
        <dbReference type="ARBA" id="ARBA00004123"/>
    </source>
</evidence>
<comment type="caution">
    <text evidence="10">The sequence shown here is derived from an EMBL/GenBank/DDBJ whole genome shotgun (WGS) entry which is preliminary data.</text>
</comment>
<evidence type="ECO:0000256" key="4">
    <source>
        <dbReference type="ARBA" id="ARBA00023172"/>
    </source>
</evidence>
<evidence type="ECO:0000259" key="9">
    <source>
        <dbReference type="Pfam" id="PF08743"/>
    </source>
</evidence>
<protein>
    <recommendedName>
        <fullName evidence="7">Non-structural maintenance of chromosomes element 4</fullName>
    </recommendedName>
</protein>
<accession>A0A4S8KEX8</accession>
<name>A0A4S8KEX8_MUSBA</name>